<keyword evidence="2" id="KW-0813">Transport</keyword>
<feature type="transmembrane region" description="Helical" evidence="9">
    <location>
        <begin position="32"/>
        <end position="54"/>
    </location>
</feature>
<feature type="transmembrane region" description="Helical" evidence="9">
    <location>
        <begin position="230"/>
        <end position="247"/>
    </location>
</feature>
<dbReference type="InterPro" id="IPR036721">
    <property type="entry name" value="RCK_C_sf"/>
</dbReference>
<evidence type="ECO:0000256" key="2">
    <source>
        <dbReference type="ARBA" id="ARBA00022448"/>
    </source>
</evidence>
<accession>A0A662ZG88</accession>
<evidence type="ECO:0000256" key="1">
    <source>
        <dbReference type="ARBA" id="ARBA00004651"/>
    </source>
</evidence>
<evidence type="ECO:0000256" key="5">
    <source>
        <dbReference type="ARBA" id="ARBA00022692"/>
    </source>
</evidence>
<dbReference type="EMBL" id="FOXF01000003">
    <property type="protein sequence ID" value="SFP05401.1"/>
    <property type="molecule type" value="Genomic_DNA"/>
</dbReference>
<dbReference type="InterPro" id="IPR006153">
    <property type="entry name" value="Cation/H_exchanger_TM"/>
</dbReference>
<reference evidence="11 12" key="1">
    <citation type="submission" date="2016-10" db="EMBL/GenBank/DDBJ databases">
        <authorList>
            <person name="Varghese N."/>
            <person name="Submissions S."/>
        </authorList>
    </citation>
    <scope>NUCLEOTIDE SEQUENCE [LARGE SCALE GENOMIC DNA]</scope>
    <source>
        <strain evidence="11 12">DSM 1361</strain>
    </source>
</reference>
<keyword evidence="5 9" id="KW-0812">Transmembrane</keyword>
<dbReference type="SUPFAM" id="SSF56176">
    <property type="entry name" value="FAD-binding/transporter-associated domain-like"/>
    <property type="match status" value="1"/>
</dbReference>
<dbReference type="GO" id="GO:0015297">
    <property type="term" value="F:antiporter activity"/>
    <property type="evidence" value="ECO:0007669"/>
    <property type="project" value="UniProtKB-KW"/>
</dbReference>
<keyword evidence="3" id="KW-0050">Antiport</keyword>
<proteinExistence type="predicted"/>
<evidence type="ECO:0000313" key="12">
    <source>
        <dbReference type="Proteomes" id="UP000243745"/>
    </source>
</evidence>
<dbReference type="Pfam" id="PF03471">
    <property type="entry name" value="CorC_HlyC"/>
    <property type="match status" value="1"/>
</dbReference>
<dbReference type="Gene3D" id="1.20.1530.20">
    <property type="match status" value="1"/>
</dbReference>
<dbReference type="InterPro" id="IPR016169">
    <property type="entry name" value="FAD-bd_PCMH_sub2"/>
</dbReference>
<feature type="transmembrane region" description="Helical" evidence="9">
    <location>
        <begin position="253"/>
        <end position="271"/>
    </location>
</feature>
<evidence type="ECO:0000256" key="6">
    <source>
        <dbReference type="ARBA" id="ARBA00022989"/>
    </source>
</evidence>
<keyword evidence="6 9" id="KW-1133">Transmembrane helix</keyword>
<dbReference type="GO" id="GO:0005886">
    <property type="term" value="C:plasma membrane"/>
    <property type="evidence" value="ECO:0007669"/>
    <property type="project" value="UniProtKB-SubCell"/>
</dbReference>
<dbReference type="NCBIfam" id="NF003716">
    <property type="entry name" value="PRK05326.1-3"/>
    <property type="match status" value="1"/>
</dbReference>
<evidence type="ECO:0000256" key="8">
    <source>
        <dbReference type="ARBA" id="ARBA00023136"/>
    </source>
</evidence>
<feature type="transmembrane region" description="Helical" evidence="9">
    <location>
        <begin position="6"/>
        <end position="25"/>
    </location>
</feature>
<evidence type="ECO:0000313" key="11">
    <source>
        <dbReference type="EMBL" id="SFP05401.1"/>
    </source>
</evidence>
<protein>
    <submittedName>
        <fullName evidence="11">Cell volume regulation protein A</fullName>
    </submittedName>
</protein>
<dbReference type="NCBIfam" id="NF003714">
    <property type="entry name" value="PRK05326.1-1"/>
    <property type="match status" value="1"/>
</dbReference>
<dbReference type="InterPro" id="IPR005170">
    <property type="entry name" value="Transptr-assoc_dom"/>
</dbReference>
<keyword evidence="12" id="KW-1185">Reference proteome</keyword>
<keyword evidence="7" id="KW-0406">Ion transport</keyword>
<evidence type="ECO:0000256" key="4">
    <source>
        <dbReference type="ARBA" id="ARBA00022475"/>
    </source>
</evidence>
<evidence type="ECO:0000256" key="3">
    <source>
        <dbReference type="ARBA" id="ARBA00022449"/>
    </source>
</evidence>
<feature type="transmembrane region" description="Helical" evidence="9">
    <location>
        <begin position="312"/>
        <end position="336"/>
    </location>
</feature>
<evidence type="ECO:0000259" key="10">
    <source>
        <dbReference type="SMART" id="SM01091"/>
    </source>
</evidence>
<dbReference type="Proteomes" id="UP000243745">
    <property type="component" value="Unassembled WGS sequence"/>
</dbReference>
<feature type="domain" description="Transporter-associated" evidence="10">
    <location>
        <begin position="502"/>
        <end position="581"/>
    </location>
</feature>
<feature type="transmembrane region" description="Helical" evidence="9">
    <location>
        <begin position="377"/>
        <end position="397"/>
    </location>
</feature>
<dbReference type="SUPFAM" id="SSF116726">
    <property type="entry name" value="TrkA C-terminal domain-like"/>
    <property type="match status" value="1"/>
</dbReference>
<dbReference type="InterPro" id="IPR036318">
    <property type="entry name" value="FAD-bd_PCMH-like_sf"/>
</dbReference>
<gene>
    <name evidence="11" type="ORF">SAMN02910344_00329</name>
</gene>
<dbReference type="NCBIfam" id="NF003715">
    <property type="entry name" value="PRK05326.1-2"/>
    <property type="match status" value="1"/>
</dbReference>
<evidence type="ECO:0000256" key="9">
    <source>
        <dbReference type="SAM" id="Phobius"/>
    </source>
</evidence>
<dbReference type="Pfam" id="PF00999">
    <property type="entry name" value="Na_H_Exchanger"/>
    <property type="match status" value="1"/>
</dbReference>
<feature type="transmembrane region" description="Helical" evidence="9">
    <location>
        <begin position="91"/>
        <end position="114"/>
    </location>
</feature>
<name>A0A662ZG88_9GAMM</name>
<evidence type="ECO:0000256" key="7">
    <source>
        <dbReference type="ARBA" id="ARBA00023065"/>
    </source>
</evidence>
<dbReference type="GO" id="GO:1902600">
    <property type="term" value="P:proton transmembrane transport"/>
    <property type="evidence" value="ECO:0007669"/>
    <property type="project" value="InterPro"/>
</dbReference>
<dbReference type="InterPro" id="IPR038770">
    <property type="entry name" value="Na+/solute_symporter_sf"/>
</dbReference>
<keyword evidence="8 9" id="KW-0472">Membrane</keyword>
<dbReference type="GO" id="GO:0050660">
    <property type="term" value="F:flavin adenine dinucleotide binding"/>
    <property type="evidence" value="ECO:0007669"/>
    <property type="project" value="InterPro"/>
</dbReference>
<keyword evidence="4" id="KW-1003">Cell membrane</keyword>
<dbReference type="PANTHER" id="PTHR32507">
    <property type="entry name" value="NA(+)/H(+) ANTIPORTER 1"/>
    <property type="match status" value="1"/>
</dbReference>
<dbReference type="PANTHER" id="PTHR32507:SF7">
    <property type="entry name" value="K(+)_H(+) ANTIPORTER NHAP2"/>
    <property type="match status" value="1"/>
</dbReference>
<sequence>MDQLNHIMLIIGLLLSCSIFASRISSIMGLPVLLLFLILGMMCGENGIILGIQFSNYHLAFYIANLALAIIIFDGGCQTSFFTFKTASKPAIILSTLGVLITTLIVGGAVYYIFKMSFFESLLVGCMIGSTDAGAVFSLLGSNGVSLKNKVQGPLEIESATNDPMAIFLTITVIEIIKATVNSNDVTASETFTISNALLFFIKQFSFGIVFGIVFGYLGRMLLNAINIPNGLYSLLVLGVAFTGFAITSSMDGSGFLAIFIIGMIISNTNMRQLLYIRPVQDGLTWLSQICLFLMLGLLVEPPKLIEHTVDGLIVACVMAFLARPVAVFLCLKLLFKFSTRELLFISWVGLRGSVPIVLAIYPIMNDIPNGDIFFNIAFVVVIFSLLVQGATILPVAKFFDVYAPSSTTPVSKGQMGITIDDDYEIFNYEIKHKTCQDQLLSEIKFPNRTMVASVFRKSQILHPVSRLKLKKGDIISIIGHSDDELLLNAIFNGDTPVKKVHYPYNGDILLSGESNMTEIAEKYDLVITSKEQDLNLGDFLSYHLGGIPTVGERLTVIDCRFTICEVFGSQIIKVGFEKLENNI</sequence>
<feature type="transmembrane region" description="Helical" evidence="9">
    <location>
        <begin position="197"/>
        <end position="218"/>
    </location>
</feature>
<organism evidence="11 12">
    <name type="scientific">Ruminobacter amylophilus</name>
    <dbReference type="NCBI Taxonomy" id="867"/>
    <lineage>
        <taxon>Bacteria</taxon>
        <taxon>Pseudomonadati</taxon>
        <taxon>Pseudomonadota</taxon>
        <taxon>Gammaproteobacteria</taxon>
        <taxon>Aeromonadales</taxon>
        <taxon>Succinivibrionaceae</taxon>
        <taxon>Ruminobacter</taxon>
    </lineage>
</organism>
<dbReference type="GO" id="GO:0006813">
    <property type="term" value="P:potassium ion transport"/>
    <property type="evidence" value="ECO:0007669"/>
    <property type="project" value="InterPro"/>
</dbReference>
<feature type="transmembrane region" description="Helical" evidence="9">
    <location>
        <begin position="283"/>
        <end position="300"/>
    </location>
</feature>
<dbReference type="OrthoDB" id="9810759at2"/>
<feature type="transmembrane region" description="Helical" evidence="9">
    <location>
        <begin position="343"/>
        <end position="365"/>
    </location>
</feature>
<dbReference type="Gene3D" id="3.30.70.1450">
    <property type="entry name" value="Regulator of K+ conductance, C-terminal domain"/>
    <property type="match status" value="1"/>
</dbReference>
<feature type="transmembrane region" description="Helical" evidence="9">
    <location>
        <begin position="60"/>
        <end position="84"/>
    </location>
</feature>
<dbReference type="Gene3D" id="3.30.465.10">
    <property type="match status" value="1"/>
</dbReference>
<dbReference type="SMART" id="SM01091">
    <property type="entry name" value="CorC_HlyC"/>
    <property type="match status" value="1"/>
</dbReference>
<comment type="subcellular location">
    <subcellularLocation>
        <location evidence="1">Cell membrane</location>
        <topology evidence="1">Multi-pass membrane protein</topology>
    </subcellularLocation>
</comment>
<dbReference type="AlphaFoldDB" id="A0A662ZG88"/>
<dbReference type="RefSeq" id="WP_093140341.1">
    <property type="nucleotide sequence ID" value="NZ_FOXF01000003.1"/>
</dbReference>